<feature type="transmembrane region" description="Helical" evidence="1">
    <location>
        <begin position="691"/>
        <end position="710"/>
    </location>
</feature>
<dbReference type="Proteomes" id="UP000635828">
    <property type="component" value="Unassembled WGS sequence"/>
</dbReference>
<dbReference type="EMBL" id="JACOOS010000014">
    <property type="protein sequence ID" value="MBC5678298.1"/>
    <property type="molecule type" value="Genomic_DNA"/>
</dbReference>
<protein>
    <recommendedName>
        <fullName evidence="4">Bacteriocin-associated integral membrane protein</fullName>
    </recommendedName>
</protein>
<evidence type="ECO:0000313" key="2">
    <source>
        <dbReference type="EMBL" id="MBC5678298.1"/>
    </source>
</evidence>
<evidence type="ECO:0000313" key="3">
    <source>
        <dbReference type="Proteomes" id="UP000635828"/>
    </source>
</evidence>
<keyword evidence="3" id="KW-1185">Reference proteome</keyword>
<reference evidence="2 3" key="1">
    <citation type="submission" date="2020-08" db="EMBL/GenBank/DDBJ databases">
        <title>Genome public.</title>
        <authorList>
            <person name="Liu C."/>
            <person name="Sun Q."/>
        </authorList>
    </citation>
    <scope>NUCLEOTIDE SEQUENCE [LARGE SCALE GENOMIC DNA]</scope>
    <source>
        <strain evidence="2 3">NSJ-7</strain>
    </source>
</reference>
<evidence type="ECO:0008006" key="4">
    <source>
        <dbReference type="Google" id="ProtNLM"/>
    </source>
</evidence>
<gene>
    <name evidence="2" type="ORF">H8S22_12005</name>
</gene>
<feature type="transmembrane region" description="Helical" evidence="1">
    <location>
        <begin position="621"/>
        <end position="643"/>
    </location>
</feature>
<feature type="transmembrane region" description="Helical" evidence="1">
    <location>
        <begin position="664"/>
        <end position="685"/>
    </location>
</feature>
<keyword evidence="1" id="KW-0812">Transmembrane</keyword>
<organism evidence="2 3">
    <name type="scientific">Anaerostipes hominis</name>
    <name type="common">ex Liu et al. 2021</name>
    <dbReference type="NCBI Taxonomy" id="2763018"/>
    <lineage>
        <taxon>Bacteria</taxon>
        <taxon>Bacillati</taxon>
        <taxon>Bacillota</taxon>
        <taxon>Clostridia</taxon>
        <taxon>Lachnospirales</taxon>
        <taxon>Lachnospiraceae</taxon>
        <taxon>Anaerostipes</taxon>
    </lineage>
</organism>
<name>A0ABR7FSW6_9FIRM</name>
<accession>A0ABR7FSW6</accession>
<keyword evidence="1" id="KW-0472">Membrane</keyword>
<feature type="transmembrane region" description="Helical" evidence="1">
    <location>
        <begin position="315"/>
        <end position="332"/>
    </location>
</feature>
<keyword evidence="1" id="KW-1133">Transmembrane helix</keyword>
<proteinExistence type="predicted"/>
<sequence>MKKIMYLLLALTITITNIFGFHLFNNYRFAEELFHKKTAVFEYYHTSDRTAADTKDMRQAMIDFSQHTHTGVMQYEFMSETDLNVYATDEMFHTQKKLKTGSFPMTGQFLSNKKGNKNKVSGTFWFPFTKWNIHVYRFQDVKNVGLGDTFYFHNMTEKSRKTFLKEFSVYGKIDIHPSYADSLKLLNFSMLSIVVLAFVLYIAGILVFMISNTKKFALMRLWGYSKKQMFCQLQIQFMKLLAGIWATQIFLWIGACYRTEGPSNFIKYFLAALTINIFIFAAISLINLAAFYVVTCLELSASQVKGKRIFGNAKWISLSLLAAAMLGIFYMVNLTSLNYQRLEEKKQGLEFWNQSKSIFKIEYSEYNPAVWHDLVPERKTNDKLSRFYETAKNQAGVFMIESDNFAVSAKSGGKKVYAYEDGMSEKEAVCSPYGKRITVDLNYLKRNPIRTTNGISIQDQMIYNKNTLNVLVPLNYKKYEKDILKEYKDYFYFQKVDVDNIYRKAMKKTLNKTPKKQLSVHIIYTKPNQTYFTYCAGTGNEKNQVTDPIAIVYTNVIDSSNIASMYNTYLFMEDHSKGDAYQKIAPIVKHLKSTGVDSVKNVYGEASSALVRIHNALFQQVITLITAGICGLIFLTSAIWCYFNSKLYRMSLEFLFGYSFWQSVKELAVSFLMIDILAGLIIFLINRSYVILLYPAASIFLQGIVLRIEYKYLNKKGVLMTLKGEQL</sequence>
<comment type="caution">
    <text evidence="2">The sequence shown here is derived from an EMBL/GenBank/DDBJ whole genome shotgun (WGS) entry which is preliminary data.</text>
</comment>
<feature type="transmembrane region" description="Helical" evidence="1">
    <location>
        <begin position="230"/>
        <end position="253"/>
    </location>
</feature>
<evidence type="ECO:0000256" key="1">
    <source>
        <dbReference type="SAM" id="Phobius"/>
    </source>
</evidence>
<feature type="transmembrane region" description="Helical" evidence="1">
    <location>
        <begin position="265"/>
        <end position="294"/>
    </location>
</feature>
<dbReference type="RefSeq" id="WP_024729174.1">
    <property type="nucleotide sequence ID" value="NZ_JACOOS010000014.1"/>
</dbReference>
<feature type="transmembrane region" description="Helical" evidence="1">
    <location>
        <begin position="185"/>
        <end position="210"/>
    </location>
</feature>